<protein>
    <submittedName>
        <fullName evidence="1">Uncharacterized protein</fullName>
    </submittedName>
</protein>
<evidence type="ECO:0000313" key="2">
    <source>
        <dbReference type="Proteomes" id="UP000270094"/>
    </source>
</evidence>
<evidence type="ECO:0000313" key="1">
    <source>
        <dbReference type="EMBL" id="VDM73852.1"/>
    </source>
</evidence>
<proteinExistence type="predicted"/>
<reference evidence="1 2" key="1">
    <citation type="submission" date="2018-11" db="EMBL/GenBank/DDBJ databases">
        <authorList>
            <consortium name="Pathogen Informatics"/>
        </authorList>
    </citation>
    <scope>NUCLEOTIDE SEQUENCE [LARGE SCALE GENOMIC DNA]</scope>
</reference>
<keyword evidence="2" id="KW-1185">Reference proteome</keyword>
<gene>
    <name evidence="1" type="ORF">SVUK_LOCUS8850</name>
</gene>
<dbReference type="EMBL" id="UYYB01032752">
    <property type="protein sequence ID" value="VDM73852.1"/>
    <property type="molecule type" value="Genomic_DNA"/>
</dbReference>
<accession>A0A3P7L304</accession>
<organism evidence="1 2">
    <name type="scientific">Strongylus vulgaris</name>
    <name type="common">Blood worm</name>
    <dbReference type="NCBI Taxonomy" id="40348"/>
    <lineage>
        <taxon>Eukaryota</taxon>
        <taxon>Metazoa</taxon>
        <taxon>Ecdysozoa</taxon>
        <taxon>Nematoda</taxon>
        <taxon>Chromadorea</taxon>
        <taxon>Rhabditida</taxon>
        <taxon>Rhabditina</taxon>
        <taxon>Rhabditomorpha</taxon>
        <taxon>Strongyloidea</taxon>
        <taxon>Strongylidae</taxon>
        <taxon>Strongylus</taxon>
    </lineage>
</organism>
<dbReference type="AlphaFoldDB" id="A0A3P7L304"/>
<dbReference type="Proteomes" id="UP000270094">
    <property type="component" value="Unassembled WGS sequence"/>
</dbReference>
<name>A0A3P7L304_STRVU</name>
<sequence>MFQKIKGKRHLPHSGRAVSLVLAMKEPKDGAVSTRIATIR</sequence>